<dbReference type="PROSITE" id="PS50919">
    <property type="entry name" value="MIR"/>
    <property type="match status" value="2"/>
</dbReference>
<dbReference type="SMART" id="SM00449">
    <property type="entry name" value="SPRY"/>
    <property type="match status" value="3"/>
</dbReference>
<dbReference type="SUPFAM" id="SSF82109">
    <property type="entry name" value="MIR domain"/>
    <property type="match status" value="2"/>
</dbReference>
<dbReference type="Gene3D" id="1.10.490.160">
    <property type="match status" value="1"/>
</dbReference>
<dbReference type="InterPro" id="IPR003032">
    <property type="entry name" value="Ryanodine_rcpt"/>
</dbReference>
<dbReference type="PROSITE" id="PS50188">
    <property type="entry name" value="B302_SPRY"/>
    <property type="match status" value="2"/>
</dbReference>
<dbReference type="InterPro" id="IPR013320">
    <property type="entry name" value="ConA-like_dom_sf"/>
</dbReference>
<evidence type="ECO:0000256" key="4">
    <source>
        <dbReference type="ARBA" id="ARBA00022737"/>
    </source>
</evidence>
<dbReference type="PRINTS" id="PR00795">
    <property type="entry name" value="RYANODINER"/>
</dbReference>
<dbReference type="OrthoDB" id="300855at2759"/>
<dbReference type="InterPro" id="IPR000699">
    <property type="entry name" value="RIH_dom"/>
</dbReference>
<dbReference type="GO" id="GO:0033017">
    <property type="term" value="C:sarcoplasmic reticulum membrane"/>
    <property type="evidence" value="ECO:0007669"/>
    <property type="project" value="UniProtKB-SubCell"/>
</dbReference>
<organism evidence="10 11">
    <name type="scientific">Ramazzottius varieornatus</name>
    <name type="common">Water bear</name>
    <name type="synonym">Tardigrade</name>
    <dbReference type="NCBI Taxonomy" id="947166"/>
    <lineage>
        <taxon>Eukaryota</taxon>
        <taxon>Metazoa</taxon>
        <taxon>Ecdysozoa</taxon>
        <taxon>Tardigrada</taxon>
        <taxon>Eutardigrada</taxon>
        <taxon>Parachela</taxon>
        <taxon>Hypsibioidea</taxon>
        <taxon>Ramazzottiidae</taxon>
        <taxon>Ramazzottius</taxon>
    </lineage>
</organism>
<gene>
    <name evidence="10" type="primary">RvY_12738</name>
    <name evidence="10" type="synonym">RvY_12738.1</name>
    <name evidence="10" type="ORF">RvY_12738-1</name>
</gene>
<proteinExistence type="predicted"/>
<evidence type="ECO:0000313" key="10">
    <source>
        <dbReference type="EMBL" id="GAV02136.1"/>
    </source>
</evidence>
<keyword evidence="11" id="KW-1185">Reference proteome</keyword>
<dbReference type="CDD" id="cd12878">
    <property type="entry name" value="SPRY2_RyR"/>
    <property type="match status" value="1"/>
</dbReference>
<comment type="subcellular location">
    <subcellularLocation>
        <location evidence="1">Sarcoplasmic reticulum membrane</location>
        <topology evidence="1">Multi-pass membrane protein</topology>
    </subcellularLocation>
</comment>
<evidence type="ECO:0000256" key="5">
    <source>
        <dbReference type="ARBA" id="ARBA00022837"/>
    </source>
</evidence>
<keyword evidence="2" id="KW-0813">Transport</keyword>
<keyword evidence="2" id="KW-0406">Ion transport</keyword>
<dbReference type="FunFam" id="2.60.120.920:FF:000003">
    <property type="entry name" value="ryanodine receptor isoform X2"/>
    <property type="match status" value="1"/>
</dbReference>
<evidence type="ECO:0000259" key="9">
    <source>
        <dbReference type="PROSITE" id="PS50919"/>
    </source>
</evidence>
<sequence length="2298" mass="256501">MGDHAESEAVSSEQDDVSFLRTNDVVCLSCTQTAKDGGSGTERVCLGAEGFGNRYCFLETVSDKNYPPDVASCMLVIEQALSIRALQEMVAAAGNEAGSQSGHRTLLYGHAVLLRHVNSDMYLTTLDTSSSSDKLAFDVGLRETAQGEACWWTIHPASKQRSEGEKVRVGDDLILVSVSTERYLHTLRTPESSVIASFHQTQWTILPVATGSIKAKSISFVFSQEIIRFFHGQDECITIPETWADHPQHNHVVYEGGDALERARSLWRVELVKGKWTGAFLNWKQPFRIVHITTGRYMSVKEGGTVSLVGRDKAKLDETAFFLKANKDDKSFGLDDKEKEEEGMGPANIKYGDTFFYIQHATSGLWLSYQSNEVTKRGVGKVEEKIAVMLEEGHMDDTLTFSRAQQEESKSARVIRKCTYLFSKFNNGLDALLRQPVDRRTSMSSAVPSSYNLKEVVDLLKDLIDYFAQPVHGTGHEAKQTHLRALKNRQDLFQQEGVLTLVLDTIDKISGLANSGYMNSLQSEDGANEALLWEEISSFLYLLIAAMIKGNHGNCAQFAQSARLNWLFSRLTQQGSEGVLDVLQSVLTDSPEALNMIREDHIRGIISLLDRSGRDHKILDILGNFCVGNGLAVRSSQNNICEFLLPGKDLLLQTKLVDHVSSVHPNIYVGFTDGSAMFRKWYYEAIIDHVELASNLPPHIRVGWANTDGYYPYPGGGERWGGNGVGDDMFSFGFDGTNIWTGGQSRAVRMYETDFGFHKGDIVGCNIDLTIPEISFSLNGVRLRATIRNFNTTGMFYPVISMSARTSCRFMLGGDQGRLKHGPPSGFSSVIESLPPKETLRIEPNFYFGEIQRSLLAGPAVAQENSTFVPKPIDTTGVNLPNYILQIRDKLAENIHELWSVMKIEAGWTYGDVRDDHLKTNPCLTNFKNLPIAEKNYDMTLSMETLKVLLALGYHISMTPTDNRIRPMKLSSTYTQPNGYKPAPLDLTNIQLTGPMEELKELLAENIHTVWAKNRIDQGWTYGLSQQNVAKRSPHLVPYDSVEDSIKEMNRNTATEVVRTLIAYGYGIDPPSGEQKVPTKAAQKQSSDKLQSRSYRAEKTYAVTEGKWYYEFEVLTPGYMKVGWALVGCLPSVELGVDDQSYAFDGSLGRKWHQGSEPFGKSWQTGDVVGCLLDLNDHTISFTINGELLVDPSGNEAAFEGVVAETEGFVPACTLGGGQRARFNFGQDIHSLKFFTTSGLQEGYEPFCVNMTRPVPFWYNRDQSVFVPVSDTNSMLEVIRIPGSGNTPAGLKLSRKSQGLTDNTQMEFLRLSLPVTTRSHYMSYEEKHQQMVQVEEARRMQKSTAATVQQRNKMEEQMITGGFSVNDIQGLTAQDRFSREQSEDTMDAMMGDMVDEAPRISARMSLSAAPRASLGVDKNQRQRGIMKKTQSLEVAESPDEPGTSGGVTFMQPLSNKRMPRSASEDRFGPNSRGPTASSRDPSLSMVNIDCCTFDHSAPGPDGKLKKRSASPFSYITKKIKEAKHRSVSKERLDKTTLPGGLRTPDITLAAGKSGGPSISLRIPDQQQSFESGDMVGNGMNSQHVAFGFDNEAVRPSSTDSRYEADMDVANSNLFDLISEYNYSVRIFPGQEAKQVYMGWVTPDFHHAERPFSMESIRRAEVKVLDVGGQLKDHCFFQNSYLVSAGELQEQATSQGVQEKGRGSSTPGIVISSSIDVATGLLSFSFNGTEIEDRYQVEPGTKLFPVVFVEPTSRDVVQFEFNGTKTALPLSSALFHRDHSMVSQCPPRLRVLTLQPYHWSRVPSQALRVHELKMSDVRGWSMLCDNPVSMLAVYLPEEDRCIDVLELIENEELLQFHARTLALYSSICSHGNHKVAHALVNHVDQKQLLFAIQSPYLSGALRQAFHDLLVALHLDFHAKAMFNTRDEFVIPVKKRVDGRKGGRGGLMRQQSSINPAQCTSLRPLLNIRDKISSAGEDQVDIKNMTAPSFPLSTLKTHIMDALADGVQKGTSHSRDPIGGTYENFFVPLLKIVDQLLLIGFLNQDDMDRLLNMLDPTKFTSQIHNGLNGRGLVHMQLDENVKLQLCYVLQDLCDDRIRKRIEELVAFSEEYVGKAQADQLHRYVEIKQEDLPASIAAKKTKEFRCPPKEQMKMLLAFKNVEEEESASCPSPEEVRAELTDYHSALVARLGPQPEEKVTRFTRSFGFSNEVLTDMIKQSIIRWAAESQIESQDLIKEMFSLMHRQYDGIGEMLNAMKKAYVISTANVTDVTNMFTSLVRIRTLLSVQMGPDEEEVLRYSLW</sequence>
<dbReference type="Gene3D" id="6.20.350.10">
    <property type="match status" value="1"/>
</dbReference>
<dbReference type="GO" id="GO:0042383">
    <property type="term" value="C:sarcolemma"/>
    <property type="evidence" value="ECO:0007669"/>
    <property type="project" value="TreeGrafter"/>
</dbReference>
<feature type="domain" description="MIR" evidence="9">
    <location>
        <begin position="103"/>
        <end position="157"/>
    </location>
</feature>
<dbReference type="GO" id="GO:0005790">
    <property type="term" value="C:smooth endoplasmic reticulum"/>
    <property type="evidence" value="ECO:0007669"/>
    <property type="project" value="TreeGrafter"/>
</dbReference>
<evidence type="ECO:0000256" key="3">
    <source>
        <dbReference type="ARBA" id="ARBA00022673"/>
    </source>
</evidence>
<dbReference type="InterPro" id="IPR043136">
    <property type="entry name" value="B30.2/SPRY_sf"/>
</dbReference>
<dbReference type="InterPro" id="IPR036300">
    <property type="entry name" value="MIR_dom_sf"/>
</dbReference>
<dbReference type="PANTHER" id="PTHR46399:SF8">
    <property type="entry name" value="B30.2_SPRY DOMAIN-CONTAINING PROTEIN"/>
    <property type="match status" value="1"/>
</dbReference>
<dbReference type="SMART" id="SM00472">
    <property type="entry name" value="MIR"/>
    <property type="match status" value="4"/>
</dbReference>
<dbReference type="InterPro" id="IPR035761">
    <property type="entry name" value="SPRY1_RyR"/>
</dbReference>
<dbReference type="Pfam" id="PF08709">
    <property type="entry name" value="Ins145_P3_rec"/>
    <property type="match status" value="1"/>
</dbReference>
<dbReference type="Pfam" id="PF01365">
    <property type="entry name" value="RYDR_ITPR"/>
    <property type="match status" value="1"/>
</dbReference>
<dbReference type="CDD" id="cd12877">
    <property type="entry name" value="SPRY1_RyR"/>
    <property type="match status" value="1"/>
</dbReference>
<dbReference type="InterPro" id="IPR035910">
    <property type="entry name" value="RyR/IP3R_RIH_dom_sf"/>
</dbReference>
<dbReference type="InterPro" id="IPR048581">
    <property type="entry name" value="RYDR_Jsol"/>
</dbReference>
<dbReference type="InterPro" id="IPR035764">
    <property type="entry name" value="SPRY2_RyR"/>
</dbReference>
<keyword evidence="3" id="KW-0107">Calcium channel</keyword>
<dbReference type="Pfam" id="PF21119">
    <property type="entry name" value="RYDR_Jsol"/>
    <property type="match status" value="2"/>
</dbReference>
<dbReference type="InterPro" id="IPR001870">
    <property type="entry name" value="B30.2/SPRY"/>
</dbReference>
<feature type="compositionally biased region" description="Polar residues" evidence="7">
    <location>
        <begin position="1472"/>
        <end position="1483"/>
    </location>
</feature>
<dbReference type="InterPro" id="IPR003877">
    <property type="entry name" value="SPRY_dom"/>
</dbReference>
<protein>
    <recommendedName>
        <fullName evidence="12">Ryanodine receptor</fullName>
    </recommendedName>
</protein>
<evidence type="ECO:0000256" key="6">
    <source>
        <dbReference type="ARBA" id="ARBA00022951"/>
    </source>
</evidence>
<dbReference type="Pfam" id="PF02815">
    <property type="entry name" value="MIR"/>
    <property type="match status" value="1"/>
</dbReference>
<dbReference type="PANTHER" id="PTHR46399">
    <property type="entry name" value="B30.2/SPRY DOMAIN-CONTAINING PROTEIN"/>
    <property type="match status" value="1"/>
</dbReference>
<feature type="domain" description="B30.2/SPRY" evidence="8">
    <location>
        <begin position="1024"/>
        <end position="1230"/>
    </location>
</feature>
<dbReference type="SUPFAM" id="SSF100909">
    <property type="entry name" value="IP3 receptor type 1 binding core, domain 2"/>
    <property type="match status" value="1"/>
</dbReference>
<evidence type="ECO:0000313" key="11">
    <source>
        <dbReference type="Proteomes" id="UP000186922"/>
    </source>
</evidence>
<feature type="domain" description="B30.2/SPRY" evidence="8">
    <location>
        <begin position="587"/>
        <end position="817"/>
    </location>
</feature>
<keyword evidence="5" id="KW-0106">Calcium</keyword>
<feature type="domain" description="MIR" evidence="9">
    <location>
        <begin position="346"/>
        <end position="404"/>
    </location>
</feature>
<dbReference type="STRING" id="947166.A0A1D1VMT0"/>
<dbReference type="Pfam" id="PF00622">
    <property type="entry name" value="SPRY"/>
    <property type="match status" value="3"/>
</dbReference>
<evidence type="ECO:0000259" key="8">
    <source>
        <dbReference type="PROSITE" id="PS50188"/>
    </source>
</evidence>
<dbReference type="FunFam" id="1.10.490.160:FF:000003">
    <property type="entry name" value="Ryanodine receptor, isoform E"/>
    <property type="match status" value="1"/>
</dbReference>
<dbReference type="InterPro" id="IPR016093">
    <property type="entry name" value="MIR_motif"/>
</dbReference>
<evidence type="ECO:0008006" key="12">
    <source>
        <dbReference type="Google" id="ProtNLM"/>
    </source>
</evidence>
<evidence type="ECO:0000256" key="1">
    <source>
        <dbReference type="ARBA" id="ARBA00004326"/>
    </source>
</evidence>
<feature type="region of interest" description="Disordered" evidence="7">
    <location>
        <begin position="1406"/>
        <end position="1483"/>
    </location>
</feature>
<dbReference type="GO" id="GO:0034704">
    <property type="term" value="C:calcium channel complex"/>
    <property type="evidence" value="ECO:0007669"/>
    <property type="project" value="TreeGrafter"/>
</dbReference>
<keyword evidence="3" id="KW-0407">Ion channel</keyword>
<dbReference type="GO" id="GO:0005219">
    <property type="term" value="F:ryanodine-sensitive calcium-release channel activity"/>
    <property type="evidence" value="ECO:0007669"/>
    <property type="project" value="InterPro"/>
</dbReference>
<dbReference type="SUPFAM" id="SSF49899">
    <property type="entry name" value="Concanavalin A-like lectins/glucanases"/>
    <property type="match status" value="2"/>
</dbReference>
<dbReference type="Gene3D" id="1.25.10.30">
    <property type="entry name" value="IP3 receptor type 1 binding core, RIH domain"/>
    <property type="match status" value="1"/>
</dbReference>
<dbReference type="Gene3D" id="2.80.10.50">
    <property type="match status" value="2"/>
</dbReference>
<keyword evidence="4" id="KW-0677">Repeat</keyword>
<dbReference type="EMBL" id="BDGG01000008">
    <property type="protein sequence ID" value="GAV02136.1"/>
    <property type="molecule type" value="Genomic_DNA"/>
</dbReference>
<reference evidence="10 11" key="1">
    <citation type="journal article" date="2016" name="Nat. Commun.">
        <title>Extremotolerant tardigrade genome and improved radiotolerance of human cultured cells by tardigrade-unique protein.</title>
        <authorList>
            <person name="Hashimoto T."/>
            <person name="Horikawa D.D."/>
            <person name="Saito Y."/>
            <person name="Kuwahara H."/>
            <person name="Kozuka-Hata H."/>
            <person name="Shin-I T."/>
            <person name="Minakuchi Y."/>
            <person name="Ohishi K."/>
            <person name="Motoyama A."/>
            <person name="Aizu T."/>
            <person name="Enomoto A."/>
            <person name="Kondo K."/>
            <person name="Tanaka S."/>
            <person name="Hara Y."/>
            <person name="Koshikawa S."/>
            <person name="Sagara H."/>
            <person name="Miura T."/>
            <person name="Yokobori S."/>
            <person name="Miyagawa K."/>
            <person name="Suzuki Y."/>
            <person name="Kubo T."/>
            <person name="Oyama M."/>
            <person name="Kohara Y."/>
            <person name="Fujiyama A."/>
            <person name="Arakawa K."/>
            <person name="Katayama T."/>
            <person name="Toyoda A."/>
            <person name="Kunieda T."/>
        </authorList>
    </citation>
    <scope>NUCLEOTIDE SEQUENCE [LARGE SCALE GENOMIC DNA]</scope>
    <source>
        <strain evidence="10 11">YOKOZUNA-1</strain>
    </source>
</reference>
<accession>A0A1D1VMT0</accession>
<keyword evidence="6" id="KW-0703">Sarcoplasmic reticulum</keyword>
<feature type="region of interest" description="Disordered" evidence="7">
    <location>
        <begin position="1525"/>
        <end position="1557"/>
    </location>
</feature>
<dbReference type="Gene3D" id="2.60.120.920">
    <property type="match status" value="3"/>
</dbReference>
<dbReference type="GO" id="GO:0014808">
    <property type="term" value="P:release of sequestered calcium ion into cytosol by sarcoplasmic reticulum"/>
    <property type="evidence" value="ECO:0007669"/>
    <property type="project" value="TreeGrafter"/>
</dbReference>
<comment type="caution">
    <text evidence="10">The sequence shown here is derived from an EMBL/GenBank/DDBJ whole genome shotgun (WGS) entry which is preliminary data.</text>
</comment>
<dbReference type="InterPro" id="IPR015925">
    <property type="entry name" value="Ryanodine_IP3_receptor"/>
</dbReference>
<dbReference type="GO" id="GO:0030018">
    <property type="term" value="C:Z disc"/>
    <property type="evidence" value="ECO:0007669"/>
    <property type="project" value="TreeGrafter"/>
</dbReference>
<dbReference type="Proteomes" id="UP000186922">
    <property type="component" value="Unassembled WGS sequence"/>
</dbReference>
<name>A0A1D1VMT0_RAMVA</name>
<dbReference type="InterPro" id="IPR014821">
    <property type="entry name" value="Ins145_P3_rcpt"/>
</dbReference>
<evidence type="ECO:0000256" key="2">
    <source>
        <dbReference type="ARBA" id="ARBA00022568"/>
    </source>
</evidence>
<dbReference type="Pfam" id="PF02026">
    <property type="entry name" value="RyR"/>
    <property type="match status" value="2"/>
</dbReference>
<evidence type="ECO:0000256" key="7">
    <source>
        <dbReference type="SAM" id="MobiDB-lite"/>
    </source>
</evidence>
<dbReference type="GO" id="GO:0006941">
    <property type="term" value="P:striated muscle contraction"/>
    <property type="evidence" value="ECO:0007669"/>
    <property type="project" value="TreeGrafter"/>
</dbReference>
<dbReference type="FunFam" id="2.80.10.50:FF:000021">
    <property type="entry name" value="Ryanodine receptor, isoform F"/>
    <property type="match status" value="1"/>
</dbReference>
<dbReference type="InterPro" id="IPR013333">
    <property type="entry name" value="Ryan_recept"/>
</dbReference>
<keyword evidence="2" id="KW-0109">Calcium transport</keyword>